<comment type="caution">
    <text evidence="1">The sequence shown here is derived from an EMBL/GenBank/DDBJ whole genome shotgun (WGS) entry which is preliminary data.</text>
</comment>
<dbReference type="PATRIC" id="fig|1202724.3.peg.3225"/>
<reference evidence="1 2" key="1">
    <citation type="submission" date="2015-08" db="EMBL/GenBank/DDBJ databases">
        <title>Whole genome sequence of Flavobacterium akiainvivens IK-1T, from decaying Wikstroemia oahuensis, an endemic Hawaiian shrub.</title>
        <authorList>
            <person name="Wan X."/>
            <person name="Hou S."/>
            <person name="Saito J."/>
            <person name="Donachie S."/>
        </authorList>
    </citation>
    <scope>NUCLEOTIDE SEQUENCE [LARGE SCALE GENOMIC DNA]</scope>
    <source>
        <strain evidence="1 2">IK-1</strain>
    </source>
</reference>
<keyword evidence="2" id="KW-1185">Reference proteome</keyword>
<dbReference type="OrthoDB" id="9830296at2"/>
<sequence>MNPNKKWVYVQDATLKHPYSATMYMKFDKETCENVFLESGYTWTKIDGPEEPDNWKYDASKNTLDMYGQFLFTITKFSADTIYMVNQKNRQKAYFINFNVKSQPATAITIDPEPLIIKATYPFTFKNANINDPQNFISVNDGINAKINEVVRSGCNSPKYNPEQHIAAFQLRDSLYTLYVVTTNGCPTGELSAQVLFYNNITKTFIDNSYQYKLFANYEYANNRFKPSDLRKRYKINGPDIEKLDYNHDGVTDYKFTRLWHNGTFNALSTTVLSVAKGQIDTLYSKEVPYPVTE</sequence>
<dbReference type="EMBL" id="LIYD01000005">
    <property type="protein sequence ID" value="KOS07291.1"/>
    <property type="molecule type" value="Genomic_DNA"/>
</dbReference>
<evidence type="ECO:0000313" key="1">
    <source>
        <dbReference type="EMBL" id="KOS07291.1"/>
    </source>
</evidence>
<evidence type="ECO:0000313" key="2">
    <source>
        <dbReference type="Proteomes" id="UP000037755"/>
    </source>
</evidence>
<dbReference type="RefSeq" id="WP_054408943.1">
    <property type="nucleotide sequence ID" value="NZ_LIYD01000005.1"/>
</dbReference>
<gene>
    <name evidence="1" type="ORF">AM493_15525</name>
</gene>
<dbReference type="Proteomes" id="UP000037755">
    <property type="component" value="Unassembled WGS sequence"/>
</dbReference>
<dbReference type="AlphaFoldDB" id="A0A0M8MJ61"/>
<dbReference type="STRING" id="1202724.AM493_15525"/>
<proteinExistence type="predicted"/>
<protein>
    <submittedName>
        <fullName evidence="1">Uncharacterized protein</fullName>
    </submittedName>
</protein>
<organism evidence="1 2">
    <name type="scientific">Flavobacterium akiainvivens</name>
    <dbReference type="NCBI Taxonomy" id="1202724"/>
    <lineage>
        <taxon>Bacteria</taxon>
        <taxon>Pseudomonadati</taxon>
        <taxon>Bacteroidota</taxon>
        <taxon>Flavobacteriia</taxon>
        <taxon>Flavobacteriales</taxon>
        <taxon>Flavobacteriaceae</taxon>
        <taxon>Flavobacterium</taxon>
    </lineage>
</organism>
<accession>A0A0M8MJ61</accession>
<name>A0A0M8MJ61_9FLAO</name>